<proteinExistence type="predicted"/>
<reference evidence="1 2" key="1">
    <citation type="submission" date="2018-05" db="EMBL/GenBank/DDBJ databases">
        <title>Draft genome of Methanospirillum stamsii Pt1.</title>
        <authorList>
            <person name="Dueholm M.S."/>
            <person name="Nielsen P.H."/>
            <person name="Bakmann L.F."/>
            <person name="Otzen D.E."/>
        </authorList>
    </citation>
    <scope>NUCLEOTIDE SEQUENCE [LARGE SCALE GENOMIC DNA]</scope>
    <source>
        <strain evidence="1 2">Pt1</strain>
    </source>
</reference>
<dbReference type="GeneID" id="97610875"/>
<accession>A0A2V2NIR0</accession>
<keyword evidence="2" id="KW-1185">Reference proteome</keyword>
<dbReference type="OrthoDB" id="386367at2157"/>
<evidence type="ECO:0000313" key="1">
    <source>
        <dbReference type="EMBL" id="PWR75213.1"/>
    </source>
</evidence>
<comment type="caution">
    <text evidence="1">The sequence shown here is derived from an EMBL/GenBank/DDBJ whole genome shotgun (WGS) entry which is preliminary data.</text>
</comment>
<dbReference type="SUPFAM" id="SSF47413">
    <property type="entry name" value="lambda repressor-like DNA-binding domains"/>
    <property type="match status" value="1"/>
</dbReference>
<name>A0A2V2NIR0_9EURY</name>
<dbReference type="EMBL" id="QGMZ01000011">
    <property type="protein sequence ID" value="PWR75213.1"/>
    <property type="molecule type" value="Genomic_DNA"/>
</dbReference>
<dbReference type="AlphaFoldDB" id="A0A2V2NIR0"/>
<dbReference type="Proteomes" id="UP000245934">
    <property type="component" value="Unassembled WGS sequence"/>
</dbReference>
<gene>
    <name evidence="1" type="ORF">DLD82_05320</name>
</gene>
<evidence type="ECO:0000313" key="2">
    <source>
        <dbReference type="Proteomes" id="UP000245934"/>
    </source>
</evidence>
<dbReference type="RefSeq" id="WP_109940076.1">
    <property type="nucleotide sequence ID" value="NZ_CP176366.1"/>
</dbReference>
<dbReference type="Gene3D" id="1.10.260.40">
    <property type="entry name" value="lambda repressor-like DNA-binding domains"/>
    <property type="match status" value="1"/>
</dbReference>
<protein>
    <submittedName>
        <fullName evidence="1">Uncharacterized protein</fullName>
    </submittedName>
</protein>
<organism evidence="1 2">
    <name type="scientific">Methanospirillum stamsii</name>
    <dbReference type="NCBI Taxonomy" id="1277351"/>
    <lineage>
        <taxon>Archaea</taxon>
        <taxon>Methanobacteriati</taxon>
        <taxon>Methanobacteriota</taxon>
        <taxon>Stenosarchaea group</taxon>
        <taxon>Methanomicrobia</taxon>
        <taxon>Methanomicrobiales</taxon>
        <taxon>Methanospirillaceae</taxon>
        <taxon>Methanospirillum</taxon>
    </lineage>
</organism>
<dbReference type="InterPro" id="IPR010982">
    <property type="entry name" value="Lambda_DNA-bd_dom_sf"/>
</dbReference>
<dbReference type="GO" id="GO:0003677">
    <property type="term" value="F:DNA binding"/>
    <property type="evidence" value="ECO:0007669"/>
    <property type="project" value="InterPro"/>
</dbReference>
<sequence>MVIKPKIKSLPVKKPVKPKTVVKKPVINSVSSNTNDLQKIIDVHTKQIQKLDQMYIAIQKDIKDIKSLVSQKENQSFPPVATNVKPTPVKTKVPVKTATKTVSKATSVKVPVKKQTIVSDKEPKTIKKTAITTKKVINKVNSDSFSTNLIEIPKEISDRINNLTLKKKVTQTQLGKEIELSQKAIHEIATKKMKDIHKDTLSRLVAVLKKYEAK</sequence>